<dbReference type="InterPro" id="IPR010998">
    <property type="entry name" value="Integrase_recombinase_N"/>
</dbReference>
<gene>
    <name evidence="7" type="ORF">AB6A68_13835</name>
</gene>
<dbReference type="CDD" id="cd01188">
    <property type="entry name" value="INT_RitA_C_like"/>
    <property type="match status" value="1"/>
</dbReference>
<feature type="domain" description="Tyr recombinase" evidence="5">
    <location>
        <begin position="217"/>
        <end position="404"/>
    </location>
</feature>
<dbReference type="PANTHER" id="PTHR30349">
    <property type="entry name" value="PHAGE INTEGRASE-RELATED"/>
    <property type="match status" value="1"/>
</dbReference>
<proteinExistence type="predicted"/>
<evidence type="ECO:0000259" key="6">
    <source>
        <dbReference type="PROSITE" id="PS51900"/>
    </source>
</evidence>
<dbReference type="Pfam" id="PF02899">
    <property type="entry name" value="Phage_int_SAM_1"/>
    <property type="match status" value="1"/>
</dbReference>
<keyword evidence="8" id="KW-1185">Reference proteome</keyword>
<evidence type="ECO:0000256" key="2">
    <source>
        <dbReference type="ARBA" id="ARBA00023125"/>
    </source>
</evidence>
<dbReference type="Pfam" id="PF00589">
    <property type="entry name" value="Phage_integrase"/>
    <property type="match status" value="1"/>
</dbReference>
<dbReference type="RefSeq" id="WP_369085000.1">
    <property type="nucleotide sequence ID" value="NZ_JBFSHR010000110.1"/>
</dbReference>
<dbReference type="Proteomes" id="UP001560267">
    <property type="component" value="Unassembled WGS sequence"/>
</dbReference>
<dbReference type="InterPro" id="IPR050090">
    <property type="entry name" value="Tyrosine_recombinase_XerCD"/>
</dbReference>
<dbReference type="InterPro" id="IPR011010">
    <property type="entry name" value="DNA_brk_join_enz"/>
</dbReference>
<evidence type="ECO:0000256" key="1">
    <source>
        <dbReference type="ARBA" id="ARBA00022908"/>
    </source>
</evidence>
<name>A0ABV3Y5Q5_9ACTN</name>
<dbReference type="InterPro" id="IPR013762">
    <property type="entry name" value="Integrase-like_cat_sf"/>
</dbReference>
<accession>A0ABV3Y5Q5</accession>
<dbReference type="InterPro" id="IPR002104">
    <property type="entry name" value="Integrase_catalytic"/>
</dbReference>
<sequence length="417" mass="46967">MIEQLSVKDLIVQTREAIAPLHHSKSTLWQYDYAWEQLCLYFIAHDCSSFSIELADRYVGEAREKYEQGELKEWKFKLIRKTTDMLAQFHENGCVHWMHLPKWGSQGLRGQYFIDIFATYVLKLRKVGYGDGTVELYHLVAKKFLEYVEDRNVKNLDQLTPKDIVLFISAISGSYQPTSMSTILSGLRSFTRFAAQTGLTSSDLTVAIPKAFGRKTILIPTITAKEEDLMLAAVDRTTMVGKRDFAIILLALRLGLRSIDIVRLKLDDIKWTTDSISIIQQKTLRRLEVPLLADVGNAIIDYLLHGRPESNSPYVFLRSQAPYKNLSPRSGLYAVVASDMERAGIRQEAGQRRGTHCLRHSLAARLLAEETPLPVISSVLGHANKDSTRAYLSTDSEHLRHCALGLDGIEVAAGALL</sequence>
<dbReference type="PROSITE" id="PS51900">
    <property type="entry name" value="CB"/>
    <property type="match status" value="1"/>
</dbReference>
<keyword evidence="1" id="KW-0229">DNA integration</keyword>
<protein>
    <submittedName>
        <fullName evidence="7">Tyrosine-type recombinase/integrase</fullName>
    </submittedName>
</protein>
<evidence type="ECO:0000313" key="8">
    <source>
        <dbReference type="Proteomes" id="UP001560267"/>
    </source>
</evidence>
<keyword evidence="2 4" id="KW-0238">DNA-binding</keyword>
<dbReference type="InterPro" id="IPR044068">
    <property type="entry name" value="CB"/>
</dbReference>
<dbReference type="PROSITE" id="PS51898">
    <property type="entry name" value="TYR_RECOMBINASE"/>
    <property type="match status" value="1"/>
</dbReference>
<organism evidence="7 8">
    <name type="scientific">Ferrimicrobium acidiphilum</name>
    <dbReference type="NCBI Taxonomy" id="121039"/>
    <lineage>
        <taxon>Bacteria</taxon>
        <taxon>Bacillati</taxon>
        <taxon>Actinomycetota</taxon>
        <taxon>Acidimicrobiia</taxon>
        <taxon>Acidimicrobiales</taxon>
        <taxon>Acidimicrobiaceae</taxon>
        <taxon>Ferrimicrobium</taxon>
    </lineage>
</organism>
<feature type="domain" description="Core-binding (CB)" evidence="6">
    <location>
        <begin position="112"/>
        <end position="195"/>
    </location>
</feature>
<dbReference type="Gene3D" id="1.10.150.130">
    <property type="match status" value="1"/>
</dbReference>
<dbReference type="SUPFAM" id="SSF56349">
    <property type="entry name" value="DNA breaking-rejoining enzymes"/>
    <property type="match status" value="1"/>
</dbReference>
<evidence type="ECO:0000313" key="7">
    <source>
        <dbReference type="EMBL" id="MEX6430898.1"/>
    </source>
</evidence>
<evidence type="ECO:0000259" key="5">
    <source>
        <dbReference type="PROSITE" id="PS51898"/>
    </source>
</evidence>
<comment type="caution">
    <text evidence="7">The sequence shown here is derived from an EMBL/GenBank/DDBJ whole genome shotgun (WGS) entry which is preliminary data.</text>
</comment>
<evidence type="ECO:0000256" key="3">
    <source>
        <dbReference type="ARBA" id="ARBA00023172"/>
    </source>
</evidence>
<dbReference type="PANTHER" id="PTHR30349:SF81">
    <property type="entry name" value="TYROSINE RECOMBINASE XERC"/>
    <property type="match status" value="1"/>
</dbReference>
<dbReference type="InterPro" id="IPR004107">
    <property type="entry name" value="Integrase_SAM-like_N"/>
</dbReference>
<dbReference type="EMBL" id="JBFSHR010000110">
    <property type="protein sequence ID" value="MEX6430898.1"/>
    <property type="molecule type" value="Genomic_DNA"/>
</dbReference>
<keyword evidence="3" id="KW-0233">DNA recombination</keyword>
<dbReference type="Gene3D" id="1.10.443.10">
    <property type="entry name" value="Intergrase catalytic core"/>
    <property type="match status" value="1"/>
</dbReference>
<evidence type="ECO:0000256" key="4">
    <source>
        <dbReference type="PROSITE-ProRule" id="PRU01248"/>
    </source>
</evidence>
<reference evidence="7 8" key="1">
    <citation type="submission" date="2024-07" db="EMBL/GenBank/DDBJ databases">
        <title>Draft Genome Sequence of Ferrimicrobium acidiphilum Strain YE2023, Isolated from a Pulp of Bioleach Reactor.</title>
        <authorList>
            <person name="Elkina Y.A."/>
            <person name="Bulaeva A.G."/>
            <person name="Beletsky A.V."/>
            <person name="Mardanov A.V."/>
        </authorList>
    </citation>
    <scope>NUCLEOTIDE SEQUENCE [LARGE SCALE GENOMIC DNA]</scope>
    <source>
        <strain evidence="7 8">YE2023</strain>
    </source>
</reference>